<dbReference type="AlphaFoldDB" id="A0AAV7SW39"/>
<evidence type="ECO:0000313" key="1">
    <source>
        <dbReference type="EMBL" id="KAJ1168397.1"/>
    </source>
</evidence>
<reference evidence="1" key="1">
    <citation type="journal article" date="2022" name="bioRxiv">
        <title>Sequencing and chromosome-scale assembly of the giantPleurodeles waltlgenome.</title>
        <authorList>
            <person name="Brown T."/>
            <person name="Elewa A."/>
            <person name="Iarovenko S."/>
            <person name="Subramanian E."/>
            <person name="Araus A.J."/>
            <person name="Petzold A."/>
            <person name="Susuki M."/>
            <person name="Suzuki K.-i.T."/>
            <person name="Hayashi T."/>
            <person name="Toyoda A."/>
            <person name="Oliveira C."/>
            <person name="Osipova E."/>
            <person name="Leigh N.D."/>
            <person name="Simon A."/>
            <person name="Yun M.H."/>
        </authorList>
    </citation>
    <scope>NUCLEOTIDE SEQUENCE</scope>
    <source>
        <strain evidence="1">20211129_DDA</strain>
        <tissue evidence="1">Liver</tissue>
    </source>
</reference>
<feature type="non-terminal residue" evidence="1">
    <location>
        <position position="71"/>
    </location>
</feature>
<proteinExistence type="predicted"/>
<accession>A0AAV7SW39</accession>
<keyword evidence="2" id="KW-1185">Reference proteome</keyword>
<evidence type="ECO:0000313" key="2">
    <source>
        <dbReference type="Proteomes" id="UP001066276"/>
    </source>
</evidence>
<dbReference type="EMBL" id="JANPWB010000007">
    <property type="protein sequence ID" value="KAJ1168397.1"/>
    <property type="molecule type" value="Genomic_DNA"/>
</dbReference>
<feature type="non-terminal residue" evidence="1">
    <location>
        <position position="1"/>
    </location>
</feature>
<protein>
    <submittedName>
        <fullName evidence="1">Uncharacterized protein</fullName>
    </submittedName>
</protein>
<organism evidence="1 2">
    <name type="scientific">Pleurodeles waltl</name>
    <name type="common">Iberian ribbed newt</name>
    <dbReference type="NCBI Taxonomy" id="8319"/>
    <lineage>
        <taxon>Eukaryota</taxon>
        <taxon>Metazoa</taxon>
        <taxon>Chordata</taxon>
        <taxon>Craniata</taxon>
        <taxon>Vertebrata</taxon>
        <taxon>Euteleostomi</taxon>
        <taxon>Amphibia</taxon>
        <taxon>Batrachia</taxon>
        <taxon>Caudata</taxon>
        <taxon>Salamandroidea</taxon>
        <taxon>Salamandridae</taxon>
        <taxon>Pleurodelinae</taxon>
        <taxon>Pleurodeles</taxon>
    </lineage>
</organism>
<dbReference type="Proteomes" id="UP001066276">
    <property type="component" value="Chromosome 4_1"/>
</dbReference>
<comment type="caution">
    <text evidence="1">The sequence shown here is derived from an EMBL/GenBank/DDBJ whole genome shotgun (WGS) entry which is preliminary data.</text>
</comment>
<sequence>NTNAPFGHLQQDTVTIRTVLVGIKLLTTLPHRLQPLWMNRRWRHPPCTDPFWTWQQWKTCTLSSPIDWTGP</sequence>
<name>A0AAV7SW39_PLEWA</name>
<gene>
    <name evidence="1" type="ORF">NDU88_000323</name>
</gene>